<proteinExistence type="predicted"/>
<keyword evidence="6" id="KW-1185">Reference proteome</keyword>
<dbReference type="AlphaFoldDB" id="D7FT73"/>
<feature type="region of interest" description="Disordered" evidence="3">
    <location>
        <begin position="740"/>
        <end position="767"/>
    </location>
</feature>
<organism evidence="5 6">
    <name type="scientific">Ectocarpus siliculosus</name>
    <name type="common">Brown alga</name>
    <name type="synonym">Conferva siliculosa</name>
    <dbReference type="NCBI Taxonomy" id="2880"/>
    <lineage>
        <taxon>Eukaryota</taxon>
        <taxon>Sar</taxon>
        <taxon>Stramenopiles</taxon>
        <taxon>Ochrophyta</taxon>
        <taxon>PX clade</taxon>
        <taxon>Phaeophyceae</taxon>
        <taxon>Ectocarpales</taxon>
        <taxon>Ectocarpaceae</taxon>
        <taxon>Ectocarpus</taxon>
    </lineage>
</organism>
<evidence type="ECO:0000313" key="5">
    <source>
        <dbReference type="EMBL" id="CBJ31339.1"/>
    </source>
</evidence>
<feature type="compositionally biased region" description="Low complexity" evidence="3">
    <location>
        <begin position="396"/>
        <end position="428"/>
    </location>
</feature>
<dbReference type="PROSITE" id="PS00674">
    <property type="entry name" value="AAA"/>
    <property type="match status" value="2"/>
</dbReference>
<dbReference type="PANTHER" id="PTHR23077:SF27">
    <property type="entry name" value="ATPASE FAMILY GENE 2 PROTEIN HOMOLOG A"/>
    <property type="match status" value="1"/>
</dbReference>
<keyword evidence="2" id="KW-0067">ATP-binding</keyword>
<dbReference type="InParanoid" id="D7FT73"/>
<protein>
    <submittedName>
        <fullName evidence="5">Similar to spermatogenesis associated factor SPAF</fullName>
    </submittedName>
</protein>
<feature type="region of interest" description="Disordered" evidence="3">
    <location>
        <begin position="382"/>
        <end position="472"/>
    </location>
</feature>
<feature type="region of interest" description="Disordered" evidence="3">
    <location>
        <begin position="272"/>
        <end position="329"/>
    </location>
</feature>
<dbReference type="EMBL" id="FN649741">
    <property type="protein sequence ID" value="CBJ31339.1"/>
    <property type="molecule type" value="Genomic_DNA"/>
</dbReference>
<dbReference type="PANTHER" id="PTHR23077">
    <property type="entry name" value="AAA-FAMILY ATPASE"/>
    <property type="match status" value="1"/>
</dbReference>
<dbReference type="GO" id="GO:0005524">
    <property type="term" value="F:ATP binding"/>
    <property type="evidence" value="ECO:0007669"/>
    <property type="project" value="UniProtKB-KW"/>
</dbReference>
<evidence type="ECO:0000256" key="1">
    <source>
        <dbReference type="ARBA" id="ARBA00022741"/>
    </source>
</evidence>
<dbReference type="Pfam" id="PF17862">
    <property type="entry name" value="AAA_lid_3"/>
    <property type="match status" value="2"/>
</dbReference>
<feature type="compositionally biased region" description="Gly residues" evidence="3">
    <location>
        <begin position="520"/>
        <end position="536"/>
    </location>
</feature>
<dbReference type="eggNOG" id="KOG0730">
    <property type="taxonomic scope" value="Eukaryota"/>
</dbReference>
<dbReference type="FunFam" id="3.40.50.300:FF:001985">
    <property type="entry name" value="Chromosome 9, whole genome shotgun sequence"/>
    <property type="match status" value="1"/>
</dbReference>
<dbReference type="InterPro" id="IPR050168">
    <property type="entry name" value="AAA_ATPase_domain"/>
</dbReference>
<evidence type="ECO:0000259" key="4">
    <source>
        <dbReference type="SMART" id="SM00382"/>
    </source>
</evidence>
<dbReference type="GO" id="GO:0005737">
    <property type="term" value="C:cytoplasm"/>
    <property type="evidence" value="ECO:0007669"/>
    <property type="project" value="TreeGrafter"/>
</dbReference>
<feature type="compositionally biased region" description="Basic and acidic residues" evidence="3">
    <location>
        <begin position="451"/>
        <end position="468"/>
    </location>
</feature>
<dbReference type="GO" id="GO:0016887">
    <property type="term" value="F:ATP hydrolysis activity"/>
    <property type="evidence" value="ECO:0007669"/>
    <property type="project" value="InterPro"/>
</dbReference>
<accession>D7FT73</accession>
<dbReference type="InterPro" id="IPR041569">
    <property type="entry name" value="AAA_lid_3"/>
</dbReference>
<evidence type="ECO:0000256" key="3">
    <source>
        <dbReference type="SAM" id="MobiDB-lite"/>
    </source>
</evidence>
<dbReference type="FunFam" id="3.40.50.300:FF:000661">
    <property type="entry name" value="calmodulin-interacting protein 111 isoform X1"/>
    <property type="match status" value="1"/>
</dbReference>
<dbReference type="Gene3D" id="3.40.50.300">
    <property type="entry name" value="P-loop containing nucleotide triphosphate hydrolases"/>
    <property type="match status" value="2"/>
</dbReference>
<dbReference type="STRING" id="2880.D7FT73"/>
<evidence type="ECO:0000313" key="6">
    <source>
        <dbReference type="Proteomes" id="UP000002630"/>
    </source>
</evidence>
<dbReference type="InterPro" id="IPR003960">
    <property type="entry name" value="ATPase_AAA_CS"/>
</dbReference>
<feature type="domain" description="AAA+ ATPase" evidence="4">
    <location>
        <begin position="894"/>
        <end position="1033"/>
    </location>
</feature>
<feature type="domain" description="AAA+ ATPase" evidence="4">
    <location>
        <begin position="575"/>
        <end position="722"/>
    </location>
</feature>
<feature type="region of interest" description="Disordered" evidence="3">
    <location>
        <begin position="1"/>
        <end position="25"/>
    </location>
</feature>
<dbReference type="Gene3D" id="1.10.8.60">
    <property type="match status" value="2"/>
</dbReference>
<evidence type="ECO:0000256" key="2">
    <source>
        <dbReference type="ARBA" id="ARBA00022840"/>
    </source>
</evidence>
<feature type="region of interest" description="Disordered" evidence="3">
    <location>
        <begin position="493"/>
        <end position="544"/>
    </location>
</feature>
<dbReference type="CDD" id="cd19511">
    <property type="entry name" value="RecA-like_CDC48_r2-like"/>
    <property type="match status" value="1"/>
</dbReference>
<keyword evidence="1" id="KW-0547">Nucleotide-binding</keyword>
<name>D7FT73_ECTSI</name>
<dbReference type="SMART" id="SM00382">
    <property type="entry name" value="AAA"/>
    <property type="match status" value="2"/>
</dbReference>
<dbReference type="InterPro" id="IPR027417">
    <property type="entry name" value="P-loop_NTPase"/>
</dbReference>
<dbReference type="Pfam" id="PF00004">
    <property type="entry name" value="AAA"/>
    <property type="match status" value="2"/>
</dbReference>
<dbReference type="InterPro" id="IPR003959">
    <property type="entry name" value="ATPase_AAA_core"/>
</dbReference>
<dbReference type="OrthoDB" id="27435at2759"/>
<feature type="compositionally biased region" description="Polar residues" evidence="3">
    <location>
        <begin position="382"/>
        <end position="395"/>
    </location>
</feature>
<reference evidence="5 6" key="1">
    <citation type="journal article" date="2010" name="Nature">
        <title>The Ectocarpus genome and the independent evolution of multicellularity in brown algae.</title>
        <authorList>
            <person name="Cock J.M."/>
            <person name="Sterck L."/>
            <person name="Rouze P."/>
            <person name="Scornet D."/>
            <person name="Allen A.E."/>
            <person name="Amoutzias G."/>
            <person name="Anthouard V."/>
            <person name="Artiguenave F."/>
            <person name="Aury J.M."/>
            <person name="Badger J.H."/>
            <person name="Beszteri B."/>
            <person name="Billiau K."/>
            <person name="Bonnet E."/>
            <person name="Bothwell J.H."/>
            <person name="Bowler C."/>
            <person name="Boyen C."/>
            <person name="Brownlee C."/>
            <person name="Carrano C.J."/>
            <person name="Charrier B."/>
            <person name="Cho G.Y."/>
            <person name="Coelho S.M."/>
            <person name="Collen J."/>
            <person name="Corre E."/>
            <person name="Da Silva C."/>
            <person name="Delage L."/>
            <person name="Delaroque N."/>
            <person name="Dittami S.M."/>
            <person name="Doulbeau S."/>
            <person name="Elias M."/>
            <person name="Farnham G."/>
            <person name="Gachon C.M."/>
            <person name="Gschloessl B."/>
            <person name="Heesch S."/>
            <person name="Jabbari K."/>
            <person name="Jubin C."/>
            <person name="Kawai H."/>
            <person name="Kimura K."/>
            <person name="Kloareg B."/>
            <person name="Kupper F.C."/>
            <person name="Lang D."/>
            <person name="Le Bail A."/>
            <person name="Leblanc C."/>
            <person name="Lerouge P."/>
            <person name="Lohr M."/>
            <person name="Lopez P.J."/>
            <person name="Martens C."/>
            <person name="Maumus F."/>
            <person name="Michel G."/>
            <person name="Miranda-Saavedra D."/>
            <person name="Morales J."/>
            <person name="Moreau H."/>
            <person name="Motomura T."/>
            <person name="Nagasato C."/>
            <person name="Napoli C.A."/>
            <person name="Nelson D.R."/>
            <person name="Nyvall-Collen P."/>
            <person name="Peters A.F."/>
            <person name="Pommier C."/>
            <person name="Potin P."/>
            <person name="Poulain J."/>
            <person name="Quesneville H."/>
            <person name="Read B."/>
            <person name="Rensing S.A."/>
            <person name="Ritter A."/>
            <person name="Rousvoal S."/>
            <person name="Samanta M."/>
            <person name="Samson G."/>
            <person name="Schroeder D.C."/>
            <person name="Segurens B."/>
            <person name="Strittmatter M."/>
            <person name="Tonon T."/>
            <person name="Tregear J.W."/>
            <person name="Valentin K."/>
            <person name="von Dassow P."/>
            <person name="Yamagishi T."/>
            <person name="Van de Peer Y."/>
            <person name="Wincker P."/>
        </authorList>
    </citation>
    <scope>NUCLEOTIDE SEQUENCE [LARGE SCALE GENOMIC DNA]</scope>
    <source>
        <strain evidence="6">Ec32 / CCAP1310/4</strain>
    </source>
</reference>
<sequence length="1124" mass="117274">MGKGRRGSGVTLASSPHRLEQHEAEGGWRGRIRVLSSSTLGAAATKEDGGRIVALTEEDFRKSGFRSRELVAVLAGPSRLISGRICCLPSAALRPGGVGLSSASAQSLLGCDTEDAAGAGGEGARVRVRRLSDTSATIVTASSLDLVLEAGVGLPGGRSGGGGRPVAQQGSLSTTSPRVYLQRLAAGRMALLQRAAGYCAYGTHAREGDMLSVSFEGVPHLFRVATLEPPIPSRQHTAAVATAAAKVKASEADDVTGASLVAPLAALSVSEPRVAESTPGKTATVAPPPPPVAAPADHGQVGTATGVPAVLTDSANGSSAEPRREDSPTAVARVRLEAFYREHNPDKLVGGDIDGILEKYAGREETLFAKLEKKYGAGSSLLRTTTAGGNTGTERQQQQQQQAQSVTMPGTPAGSGSFSTGSGQQSSPANVLGRRIAGGPHPSGTPSALRQRFENRDGSGGRRGDEPTGIRSWGAGETLWFVAADTSIRLSAADVRSPEDDDGGTRLQTTADPSGTKRALGGGGCSQQRGAGGGTPRDGDWGSVGGLSSQIQQLREAIELPLTSPDILRKYGVRPPRGVLLHGPPGTGKTTLARAAAKACGCHVIVVNGSELMSRFVGESEGALRQRFAEASRCAPCLIVFDEIDTLCPRRDQASSEAQRRVVSTMLALMDGVDAQEQFVRCPSARRREVVVIACTNRPQALDPALRRPGRLDSEVEIGVPDAAGRAEILEVLLRGVPHTMADANNSPGGEGGRGEANSKSGPSGEVKELAARTHGFVGADLQLLVKEAALQALRRTRGGGNWGSISARAGCSDAGVEEGESTSAEGLPTLTAADFRAALPLVAPSGLREVAVEVPSVKWGDIGGMEGVKQSLREVVEWPLRHPEAFLRMGMSPPRGVLLYGPPGCSKTLMARALATESGMNFLAVKGPELLSKWLGESERAMQALFKRARAAAPTIIFFDEVDALACKRGGGGETGAGATERVLTQLLTELDGIQPVKRLVVVAATNRPDVIDPALLRPGRLDRLVYVPPPDVLSRREILRLSLAKVPCAGDVEHEALARRTEGFSGAEVVALCREASICALEEDRSATQVRQAHLLEALGQMRPQITPAVLASYASFQRGVR</sequence>
<dbReference type="InterPro" id="IPR003593">
    <property type="entry name" value="AAA+_ATPase"/>
</dbReference>
<gene>
    <name evidence="5" type="ORF">Esi_0246_0004</name>
</gene>
<dbReference type="SUPFAM" id="SSF52540">
    <property type="entry name" value="P-loop containing nucleoside triphosphate hydrolases"/>
    <property type="match status" value="2"/>
</dbReference>
<dbReference type="Proteomes" id="UP000002630">
    <property type="component" value="Linkage Group LG16"/>
</dbReference>
<dbReference type="EMBL" id="FN648427">
    <property type="protein sequence ID" value="CBJ31339.1"/>
    <property type="molecule type" value="Genomic_DNA"/>
</dbReference>